<dbReference type="OrthoDB" id="9811865at2"/>
<dbReference type="GeneID" id="5622515"/>
<comment type="similarity">
    <text evidence="2">Belongs to the CDP-glycerol glycerophosphotransferase family.</text>
</comment>
<dbReference type="GO" id="GO:0019350">
    <property type="term" value="P:teichoic acid biosynthetic process"/>
    <property type="evidence" value="ECO:0007669"/>
    <property type="project" value="UniProtKB-KW"/>
</dbReference>
<keyword evidence="3" id="KW-1003">Cell membrane</keyword>
<keyword evidence="6" id="KW-0472">Membrane</keyword>
<dbReference type="GO" id="GO:0005886">
    <property type="term" value="C:plasma membrane"/>
    <property type="evidence" value="ECO:0007669"/>
    <property type="project" value="UniProtKB-SubCell"/>
</dbReference>
<evidence type="ECO:0000256" key="1">
    <source>
        <dbReference type="ARBA" id="ARBA00004202"/>
    </source>
</evidence>
<dbReference type="STRING" id="315750.BPUM_3225"/>
<keyword evidence="4" id="KW-0808">Transferase</keyword>
<dbReference type="InterPro" id="IPR007554">
    <property type="entry name" value="Glycerophosphate_synth"/>
</dbReference>
<protein>
    <submittedName>
        <fullName evidence="7">CDP-glycerol glycerophosphotransferase</fullName>
    </submittedName>
</protein>
<evidence type="ECO:0000256" key="3">
    <source>
        <dbReference type="ARBA" id="ARBA00022475"/>
    </source>
</evidence>
<dbReference type="KEGG" id="bpu:BPUM_3225"/>
<organism evidence="7 8">
    <name type="scientific">Bacillus pumilus (strain SAFR-032)</name>
    <dbReference type="NCBI Taxonomy" id="315750"/>
    <lineage>
        <taxon>Bacteria</taxon>
        <taxon>Bacillati</taxon>
        <taxon>Bacillota</taxon>
        <taxon>Bacilli</taxon>
        <taxon>Bacillales</taxon>
        <taxon>Bacillaceae</taxon>
        <taxon>Bacillus</taxon>
    </lineage>
</organism>
<dbReference type="Gene3D" id="3.40.50.12580">
    <property type="match status" value="1"/>
</dbReference>
<evidence type="ECO:0000256" key="6">
    <source>
        <dbReference type="ARBA" id="ARBA00023136"/>
    </source>
</evidence>
<accession>A8FI11</accession>
<dbReference type="Proteomes" id="UP000001355">
    <property type="component" value="Chromosome"/>
</dbReference>
<comment type="subcellular location">
    <subcellularLocation>
        <location evidence="1">Cell membrane</location>
        <topology evidence="1">Peripheral membrane protein</topology>
    </subcellularLocation>
</comment>
<evidence type="ECO:0000256" key="5">
    <source>
        <dbReference type="ARBA" id="ARBA00022944"/>
    </source>
</evidence>
<keyword evidence="5" id="KW-0777">Teichoic acid biosynthesis</keyword>
<dbReference type="PANTHER" id="PTHR37316">
    <property type="entry name" value="TEICHOIC ACID GLYCEROL-PHOSPHATE PRIMASE"/>
    <property type="match status" value="1"/>
</dbReference>
<reference evidence="7 8" key="2">
    <citation type="journal article" date="2013" name="Extremophiles">
        <title>An ICEBs1-like element may be associated with the extreme radiation and desiccation resistance of Bacillus pumilus SAFR-032 spores.</title>
        <authorList>
            <person name="Tirumalai M.R."/>
            <person name="Fox G.E."/>
        </authorList>
    </citation>
    <scope>NUCLEOTIDE SEQUENCE [LARGE SCALE GENOMIC DNA]</scope>
    <source>
        <strain evidence="7 8">SAFR-032</strain>
    </source>
</reference>
<evidence type="ECO:0000313" key="8">
    <source>
        <dbReference type="Proteomes" id="UP000001355"/>
    </source>
</evidence>
<evidence type="ECO:0000256" key="4">
    <source>
        <dbReference type="ARBA" id="ARBA00022679"/>
    </source>
</evidence>
<dbReference type="InterPro" id="IPR043149">
    <property type="entry name" value="TagF_N"/>
</dbReference>
<dbReference type="InterPro" id="IPR043148">
    <property type="entry name" value="TagF_C"/>
</dbReference>
<proteinExistence type="inferred from homology"/>
<name>A8FI11_BACP2</name>
<dbReference type="InterPro" id="IPR051612">
    <property type="entry name" value="Teichoic_Acid_Biosynth"/>
</dbReference>
<dbReference type="SUPFAM" id="SSF53756">
    <property type="entry name" value="UDP-Glycosyltransferase/glycogen phosphorylase"/>
    <property type="match status" value="1"/>
</dbReference>
<dbReference type="Gene3D" id="3.40.50.11820">
    <property type="match status" value="1"/>
</dbReference>
<dbReference type="HOGENOM" id="CLU_411437_0_0_9"/>
<dbReference type="GO" id="GO:0047355">
    <property type="term" value="F:CDP-glycerol glycerophosphotransferase activity"/>
    <property type="evidence" value="ECO:0007669"/>
    <property type="project" value="InterPro"/>
</dbReference>
<reference evidence="7 8" key="1">
    <citation type="journal article" date="2007" name="PLoS ONE">
        <title>Paradoxical DNA repair and peroxide resistance gene conservation in Bacillus pumilus SAFR-032.</title>
        <authorList>
            <person name="Gioia J."/>
            <person name="Yerrapragada S."/>
            <person name="Qin X."/>
            <person name="Jiang H."/>
            <person name="Igboeli O.C."/>
            <person name="Muzny D."/>
            <person name="Dugan-Rocha S."/>
            <person name="Ding Y."/>
            <person name="Hawes A."/>
            <person name="Liu W."/>
            <person name="Perez L."/>
            <person name="Kovar C."/>
            <person name="Dinh H."/>
            <person name="Lee S."/>
            <person name="Nazareth L."/>
            <person name="Blyth P."/>
            <person name="Holder M."/>
            <person name="Buhay C."/>
            <person name="Tirumalai M.R."/>
            <person name="Liu Y."/>
            <person name="Dasgupta I."/>
            <person name="Bokhetache L."/>
            <person name="Fujita M."/>
            <person name="Karouia F."/>
            <person name="Eswara Moorthy P."/>
            <person name="Siefert J."/>
            <person name="Uzman A."/>
            <person name="Buzumbo P."/>
            <person name="Verma A."/>
            <person name="Zwiya H."/>
            <person name="McWilliams B.D."/>
            <person name="Olowu A."/>
            <person name="Clinkenbeard K.D."/>
            <person name="Newcombe D."/>
            <person name="Golebiewski L."/>
            <person name="Petrosino J.F."/>
            <person name="Nicholson W.L."/>
            <person name="Fox G.E."/>
            <person name="Venkateswaran K."/>
            <person name="Highlander S.K."/>
            <person name="Weinstock G.M."/>
        </authorList>
    </citation>
    <scope>NUCLEOTIDE SEQUENCE [LARGE SCALE GENOMIC DNA]</scope>
    <source>
        <strain evidence="7 8">SAFR-032</strain>
    </source>
</reference>
<dbReference type="PANTHER" id="PTHR37316:SF3">
    <property type="entry name" value="TEICHOIC ACID GLYCEROL-PHOSPHATE TRANSFERASE"/>
    <property type="match status" value="1"/>
</dbReference>
<dbReference type="RefSeq" id="WP_012011457.1">
    <property type="nucleotide sequence ID" value="NC_009848.4"/>
</dbReference>
<evidence type="ECO:0000313" key="7">
    <source>
        <dbReference type="EMBL" id="ABV63878.1"/>
    </source>
</evidence>
<sequence>MDIKKLFKRIFKSTIDKHKVEIQIKENTLFFSVNNLGFFPADKYIILKNRDTGRFLKSKIKNRIAIFNLKDIAEFGAHDTFDVYISLRIHSKYIRKRTPFSMGNQGLKTYSEDLNLKAKSFKTKNGYLSFDFKKNSFSQNINTLKSVGSNFYIEGEVTQFSNDYQVNQLELIAVRRDNKKSFGYSINFSHEGNKYNFKQIIMIDKLKQDLDLNSRWDLFLQIRDNNRRICYKELIDMTGYTDFSKEEDRYLLENDFKDKYKLIVYVTMGKESLAFWFTDNEQYLKTYNIARGKTVFNNVCEQQPLNQKMVFFESFLGKSYSGNPKYIYEYLIENGYDKEYQFVWSYQGESEIPGNPIIVNREEEDYYRYLALSKYWVSNIIFPVHRKREGNVYIQTWHGTPLKRLGYDIEVDGPEKMARENFYLESRNWDYLLAANEYSKDIFQRAFKFEKEILLNGYPSNDIFYKNNKQERIESIKTRLNIPKNKQVILYAPTWRDNELSGSWNHSFELKFDLEQFQREFGDDYILILRMHHLISDNLVLSSSKHSSIFDLSKYDDIQELYLISDILITDYSSVFFEYANSKKPILFYAYDYQLYKEEIRGFYLDMYKELPGPVLEDQQQLFDAIRNIHHIKDEYSEKYNEFYQKYCDLEKGDSAKLVSETVFGNQ</sequence>
<gene>
    <name evidence="7" type="ordered locus">BPUM_3225</name>
</gene>
<dbReference type="EMBL" id="CP000813">
    <property type="protein sequence ID" value="ABV63878.1"/>
    <property type="molecule type" value="Genomic_DNA"/>
</dbReference>
<keyword evidence="8" id="KW-1185">Reference proteome</keyword>
<reference evidence="7 8" key="3">
    <citation type="journal article" date="2013" name="PLoS ONE">
        <title>Candidate genes that may be responsible for the unusual resistances exhibited by Bacillus pumilus SAFR-032 spores.</title>
        <authorList>
            <person name="Tirumalai M.R."/>
            <person name="Rastogi R."/>
            <person name="Zamani N."/>
            <person name="O'Bryant Williams E."/>
            <person name="Allen S."/>
            <person name="Diouf F."/>
            <person name="Kwende S."/>
            <person name="Weinstock G.M."/>
            <person name="Venkateswaran K.J."/>
            <person name="Fox G.E."/>
        </authorList>
    </citation>
    <scope>NUCLEOTIDE SEQUENCE [LARGE SCALE GENOMIC DNA]</scope>
    <source>
        <strain evidence="7 8">SAFR-032</strain>
    </source>
</reference>
<dbReference type="eggNOG" id="COG1887">
    <property type="taxonomic scope" value="Bacteria"/>
</dbReference>
<dbReference type="AlphaFoldDB" id="A8FI11"/>
<dbReference type="Pfam" id="PF04464">
    <property type="entry name" value="Glyphos_transf"/>
    <property type="match status" value="1"/>
</dbReference>
<evidence type="ECO:0000256" key="2">
    <source>
        <dbReference type="ARBA" id="ARBA00010488"/>
    </source>
</evidence>